<reference evidence="2 3" key="1">
    <citation type="submission" date="2015-07" db="EMBL/GenBank/DDBJ databases">
        <authorList>
            <consortium name="Pathogen Informatics"/>
        </authorList>
    </citation>
    <scope>NUCLEOTIDE SEQUENCE [LARGE SCALE GENOMIC DNA]</scope>
    <source>
        <strain evidence="2 3">A51</strain>
    </source>
</reference>
<name>A0A655QL43_VIBCL</name>
<organism evidence="2 3">
    <name type="scientific">Vibrio cholerae</name>
    <dbReference type="NCBI Taxonomy" id="666"/>
    <lineage>
        <taxon>Bacteria</taxon>
        <taxon>Pseudomonadati</taxon>
        <taxon>Pseudomonadota</taxon>
        <taxon>Gammaproteobacteria</taxon>
        <taxon>Vibrionales</taxon>
        <taxon>Vibrionaceae</taxon>
        <taxon>Vibrio</taxon>
    </lineage>
</organism>
<protein>
    <submittedName>
        <fullName evidence="2">Uncharacterized protein</fullName>
    </submittedName>
</protein>
<evidence type="ECO:0000256" key="1">
    <source>
        <dbReference type="SAM" id="MobiDB-lite"/>
    </source>
</evidence>
<evidence type="ECO:0000313" key="3">
    <source>
        <dbReference type="Proteomes" id="UP000044806"/>
    </source>
</evidence>
<gene>
    <name evidence="2" type="ORF">ERS013165_02053</name>
</gene>
<accession>A0A655QL43</accession>
<dbReference type="EMBL" id="CWOW01000009">
    <property type="protein sequence ID" value="CSA62861.1"/>
    <property type="molecule type" value="Genomic_DNA"/>
</dbReference>
<evidence type="ECO:0000313" key="2">
    <source>
        <dbReference type="EMBL" id="CSA62861.1"/>
    </source>
</evidence>
<dbReference type="AlphaFoldDB" id="A0A655QL43"/>
<proteinExistence type="predicted"/>
<sequence>MHQTINQPFADKRGARQHPRQHNTYRQQPQGRIASHF</sequence>
<dbReference type="Proteomes" id="UP000044806">
    <property type="component" value="Unassembled WGS sequence"/>
</dbReference>
<feature type="region of interest" description="Disordered" evidence="1">
    <location>
        <begin position="1"/>
        <end position="37"/>
    </location>
</feature>